<reference evidence="5 6" key="1">
    <citation type="journal article" date="2016" name="Nat. Commun.">
        <title>Thousands of microbial genomes shed light on interconnected biogeochemical processes in an aquifer system.</title>
        <authorList>
            <person name="Anantharaman K."/>
            <person name="Brown C.T."/>
            <person name="Hug L.A."/>
            <person name="Sharon I."/>
            <person name="Castelle C.J."/>
            <person name="Probst A.J."/>
            <person name="Thomas B.C."/>
            <person name="Singh A."/>
            <person name="Wilkins M.J."/>
            <person name="Karaoz U."/>
            <person name="Brodie E.L."/>
            <person name="Williams K.H."/>
            <person name="Hubbard S.S."/>
            <person name="Banfield J.F."/>
        </authorList>
    </citation>
    <scope>NUCLEOTIDE SEQUENCE [LARGE SCALE GENOMIC DNA]</scope>
    <source>
        <strain evidence="6">RIFCSPHIGHO2_01_FULL_58_15</strain>
    </source>
</reference>
<dbReference type="AlphaFoldDB" id="A0A1G2PLN6"/>
<evidence type="ECO:0000313" key="5">
    <source>
        <dbReference type="EMBL" id="OHA49238.1"/>
    </source>
</evidence>
<keyword evidence="2" id="KW-0328">Glycosyltransferase</keyword>
<evidence type="ECO:0000259" key="4">
    <source>
        <dbReference type="Pfam" id="PF00535"/>
    </source>
</evidence>
<dbReference type="GO" id="GO:0016757">
    <property type="term" value="F:glycosyltransferase activity"/>
    <property type="evidence" value="ECO:0007669"/>
    <property type="project" value="UniProtKB-KW"/>
</dbReference>
<keyword evidence="3" id="KW-0808">Transferase</keyword>
<dbReference type="CDD" id="cd04186">
    <property type="entry name" value="GT_2_like_c"/>
    <property type="match status" value="1"/>
</dbReference>
<comment type="similarity">
    <text evidence="1">Belongs to the glycosyltransferase 2 family.</text>
</comment>
<gene>
    <name evidence="5" type="ORF">A2682_01060</name>
</gene>
<dbReference type="InterPro" id="IPR001173">
    <property type="entry name" value="Glyco_trans_2-like"/>
</dbReference>
<evidence type="ECO:0000256" key="3">
    <source>
        <dbReference type="ARBA" id="ARBA00022679"/>
    </source>
</evidence>
<organism evidence="5 6">
    <name type="scientific">Terrybacteria sp. (strain RIFCSPHIGHO2_01_FULL_58_15)</name>
    <dbReference type="NCBI Taxonomy" id="1802363"/>
    <lineage>
        <taxon>Bacteria</taxon>
        <taxon>Candidatus Terryibacteriota</taxon>
    </lineage>
</organism>
<dbReference type="Proteomes" id="UP000178690">
    <property type="component" value="Unassembled WGS sequence"/>
</dbReference>
<name>A0A1G2PLN6_TERXR</name>
<accession>A0A1G2PLN6</accession>
<evidence type="ECO:0000313" key="6">
    <source>
        <dbReference type="Proteomes" id="UP000178690"/>
    </source>
</evidence>
<dbReference type="InterPro" id="IPR029044">
    <property type="entry name" value="Nucleotide-diphossugar_trans"/>
</dbReference>
<dbReference type="PANTHER" id="PTHR43179">
    <property type="entry name" value="RHAMNOSYLTRANSFERASE WBBL"/>
    <property type="match status" value="1"/>
</dbReference>
<feature type="domain" description="Glycosyltransferase 2-like" evidence="4">
    <location>
        <begin position="13"/>
        <end position="121"/>
    </location>
</feature>
<dbReference type="STRING" id="1802363.A2682_01060"/>
<dbReference type="PANTHER" id="PTHR43179:SF12">
    <property type="entry name" value="GALACTOFURANOSYLTRANSFERASE GLFT2"/>
    <property type="match status" value="1"/>
</dbReference>
<protein>
    <recommendedName>
        <fullName evidence="4">Glycosyltransferase 2-like domain-containing protein</fullName>
    </recommendedName>
</protein>
<dbReference type="SUPFAM" id="SSF53448">
    <property type="entry name" value="Nucleotide-diphospho-sugar transferases"/>
    <property type="match status" value="1"/>
</dbReference>
<dbReference type="Gene3D" id="3.90.550.10">
    <property type="entry name" value="Spore Coat Polysaccharide Biosynthesis Protein SpsA, Chain A"/>
    <property type="match status" value="1"/>
</dbReference>
<proteinExistence type="inferred from homology"/>
<dbReference type="Pfam" id="PF00535">
    <property type="entry name" value="Glycos_transf_2"/>
    <property type="match status" value="1"/>
</dbReference>
<evidence type="ECO:0000256" key="1">
    <source>
        <dbReference type="ARBA" id="ARBA00006739"/>
    </source>
</evidence>
<evidence type="ECO:0000256" key="2">
    <source>
        <dbReference type="ARBA" id="ARBA00022676"/>
    </source>
</evidence>
<sequence length="344" mass="38790">MGIEMPPREVLWILILNWNGWRDTIECLKSLKAVRVPPEYQLRILVVDNGSTDASLHELRSFRANIEAPSFEILETGANFGFAGGNNAGIRKALEEGADWVLLLNNDTVVDGSFAAKLLSSGKEDSRIGLLNPKILLYEAEAPHRRIWFMGGRVDWLRTRGRHVGYRQEDQGQYDAPPIQDSDYSTGCCVLARATALREIGLLPEEYFVYHEDVAWSLTARKHGWRCVVVPAAVVWHKGAASSREYSASYIRYHVRNGLILVRRAGNPMQIMAAYFFTLPRVLWQYAKWMLFPRKRLWVSATLGGIRDAWLGRTGPILESLNPKTVPQSGIPLSSKRKQVAGKS</sequence>
<comment type="caution">
    <text evidence="5">The sequence shown here is derived from an EMBL/GenBank/DDBJ whole genome shotgun (WGS) entry which is preliminary data.</text>
</comment>
<dbReference type="EMBL" id="MHST01000012">
    <property type="protein sequence ID" value="OHA49238.1"/>
    <property type="molecule type" value="Genomic_DNA"/>
</dbReference>